<accession>A0A650CJ07</accession>
<dbReference type="EMBL" id="CP045484">
    <property type="protein sequence ID" value="QGR17844.1"/>
    <property type="molecule type" value="Genomic_DNA"/>
</dbReference>
<reference evidence="3 4" key="1">
    <citation type="submission" date="2019-10" db="EMBL/GenBank/DDBJ databases">
        <title>Genome Sequences from Six Type Strain Members of the Archaeal Family Sulfolobaceae: Acidianus ambivalens, Acidianus infernus, Metallosphaera prunae, Stygiolobus azoricus, Sulfolobus metallicus, and Sulfurisphaera ohwakuensis.</title>
        <authorList>
            <person name="Counts J.A."/>
            <person name="Kelly R.M."/>
        </authorList>
    </citation>
    <scope>NUCLEOTIDE SEQUENCE [LARGE SCALE GENOMIC DNA]</scope>
    <source>
        <strain evidence="3 4">TA-1</strain>
    </source>
</reference>
<dbReference type="InterPro" id="IPR052541">
    <property type="entry name" value="SQRD"/>
</dbReference>
<evidence type="ECO:0000259" key="1">
    <source>
        <dbReference type="Pfam" id="PF07992"/>
    </source>
</evidence>
<dbReference type="PRINTS" id="PR00420">
    <property type="entry name" value="RNGMNOXGNASE"/>
</dbReference>
<dbReference type="Pfam" id="PF07992">
    <property type="entry name" value="Pyr_redox_2"/>
    <property type="match status" value="1"/>
</dbReference>
<dbReference type="AlphaFoldDB" id="A0A650CJ07"/>
<dbReference type="GeneID" id="42802010"/>
<feature type="domain" description="FAD/NAD(P)-binding" evidence="1">
    <location>
        <begin position="2"/>
        <end position="272"/>
    </location>
</feature>
<keyword evidence="2" id="KW-0560">Oxidoreductase</keyword>
<protein>
    <submittedName>
        <fullName evidence="3">NAD(P)/FAD-dependent oxidoreductase</fullName>
    </submittedName>
    <submittedName>
        <fullName evidence="2">Sulfide:quinone oxidoreductase</fullName>
        <ecNumber evidence="2">1.8.5.-</ecNumber>
    </submittedName>
</protein>
<dbReference type="InterPro" id="IPR036188">
    <property type="entry name" value="FAD/NAD-bd_sf"/>
</dbReference>
<organism evidence="3 4">
    <name type="scientific">Sulfurisphaera ohwakuensis</name>
    <dbReference type="NCBI Taxonomy" id="69656"/>
    <lineage>
        <taxon>Archaea</taxon>
        <taxon>Thermoproteota</taxon>
        <taxon>Thermoprotei</taxon>
        <taxon>Sulfolobales</taxon>
        <taxon>Sulfolobaceae</taxon>
        <taxon>Sulfurisphaera</taxon>
    </lineage>
</organism>
<evidence type="ECO:0000313" key="3">
    <source>
        <dbReference type="EMBL" id="QGR17844.1"/>
    </source>
</evidence>
<dbReference type="RefSeq" id="WP_156015319.1">
    <property type="nucleotide sequence ID" value="NZ_CP045484.1"/>
</dbReference>
<evidence type="ECO:0000313" key="4">
    <source>
        <dbReference type="Proteomes" id="UP000427373"/>
    </source>
</evidence>
<dbReference type="OrthoDB" id="38899at2157"/>
<keyword evidence="4" id="KW-1185">Reference proteome</keyword>
<dbReference type="PANTHER" id="PTHR43755">
    <property type="match status" value="1"/>
</dbReference>
<dbReference type="SUPFAM" id="SSF51905">
    <property type="entry name" value="FAD/NAD(P)-binding domain"/>
    <property type="match status" value="1"/>
</dbReference>
<dbReference type="Gene3D" id="3.50.50.100">
    <property type="match status" value="1"/>
</dbReference>
<dbReference type="KEGG" id="soh:D1869_12160"/>
<dbReference type="PANTHER" id="PTHR43755:SF1">
    <property type="entry name" value="FAD-DEPENDENT PYRIDINE NUCLEOTIDE-DISULPHIDE OXIDOREDUCTASE"/>
    <property type="match status" value="1"/>
</dbReference>
<dbReference type="EC" id="1.8.5.-" evidence="2"/>
<dbReference type="InterPro" id="IPR023753">
    <property type="entry name" value="FAD/NAD-binding_dom"/>
</dbReference>
<dbReference type="Proteomes" id="UP000582213">
    <property type="component" value="Unassembled WGS sequence"/>
</dbReference>
<dbReference type="EMBL" id="JACHFY010000009">
    <property type="protein sequence ID" value="MBB5253957.1"/>
    <property type="molecule type" value="Genomic_DNA"/>
</dbReference>
<gene>
    <name evidence="3" type="ORF">D1869_12160</name>
    <name evidence="2" type="ORF">HNQ62_001728</name>
</gene>
<reference evidence="2 5" key="2">
    <citation type="submission" date="2020-08" db="EMBL/GenBank/DDBJ databases">
        <title>Genomic Encyclopedia of Type Strains, Phase IV (KMG-IV): sequencing the most valuable type-strain genomes for metagenomic binning, comparative biology and taxonomic classification.</title>
        <authorList>
            <person name="Goeker M."/>
        </authorList>
    </citation>
    <scope>NUCLEOTIDE SEQUENCE [LARGE SCALE GENOMIC DNA]</scope>
    <source>
        <strain evidence="2 5">DSM 12421</strain>
    </source>
</reference>
<proteinExistence type="predicted"/>
<evidence type="ECO:0000313" key="5">
    <source>
        <dbReference type="Proteomes" id="UP000582213"/>
    </source>
</evidence>
<name>A0A650CJ07_SULOH</name>
<dbReference type="Proteomes" id="UP000427373">
    <property type="component" value="Chromosome"/>
</dbReference>
<sequence>MKKVVVVGAGNGGTVVANNLAKYNEVNVTVVEPSEYHYYQPGIVDVVMSFEKEDKIMRKVSEILNPRARLIQDRVIKVDIENRKVITQKGKEIEYEYLVLAPGVINKDIGLPHWHNLDGAIKLREQVNSFTGKKIVVGYFGIIKCPMAPFEFAFLLRQRFPKADITLINPVSQPPELQKPMAEKLGKRAKELNIEVIRGVKIKEVDKEKKMIYADDGQVFSYDLALIDTPIRVSDEFSNLTDQSGFIPVDKEKLNYKDYSDVFVVGDATNITLPPKTGAIAHFQAITVSSNIINDIRGYEKKTFDGKAMCAGYAGYNEGLFVYMDYKKSRAIGPSKLYNAAKRAFLNLYWYTLTGKIDFMLDLVSKYVSGGPTITTQ</sequence>
<evidence type="ECO:0000313" key="2">
    <source>
        <dbReference type="EMBL" id="MBB5253957.1"/>
    </source>
</evidence>
<dbReference type="GO" id="GO:0016491">
    <property type="term" value="F:oxidoreductase activity"/>
    <property type="evidence" value="ECO:0007669"/>
    <property type="project" value="UniProtKB-KW"/>
</dbReference>